<dbReference type="Pfam" id="PF02010">
    <property type="entry name" value="REJ"/>
    <property type="match status" value="1"/>
</dbReference>
<dbReference type="GO" id="GO:0016020">
    <property type="term" value="C:membrane"/>
    <property type="evidence" value="ECO:0007669"/>
    <property type="project" value="TreeGrafter"/>
</dbReference>
<comment type="caution">
    <text evidence="1">Lacks conserved residue(s) required for the propagation of feature annotation.</text>
</comment>
<gene>
    <name evidence="4" type="ORF">BpHYR1_052615</name>
</gene>
<evidence type="ECO:0000256" key="2">
    <source>
        <dbReference type="SAM" id="Phobius"/>
    </source>
</evidence>
<dbReference type="STRING" id="10195.A0A3M7T5Q9"/>
<organism evidence="4 5">
    <name type="scientific">Brachionus plicatilis</name>
    <name type="common">Marine rotifer</name>
    <name type="synonym">Brachionus muelleri</name>
    <dbReference type="NCBI Taxonomy" id="10195"/>
    <lineage>
        <taxon>Eukaryota</taxon>
        <taxon>Metazoa</taxon>
        <taxon>Spiralia</taxon>
        <taxon>Gnathifera</taxon>
        <taxon>Rotifera</taxon>
        <taxon>Eurotatoria</taxon>
        <taxon>Monogononta</taxon>
        <taxon>Pseudotrocha</taxon>
        <taxon>Ploima</taxon>
        <taxon>Brachionidae</taxon>
        <taxon>Brachionus</taxon>
    </lineage>
</organism>
<dbReference type="PROSITE" id="PS50095">
    <property type="entry name" value="PLAT"/>
    <property type="match status" value="1"/>
</dbReference>
<accession>A0A3M7T5Q9</accession>
<dbReference type="EMBL" id="REGN01000230">
    <property type="protein sequence ID" value="RNA43376.1"/>
    <property type="molecule type" value="Genomic_DNA"/>
</dbReference>
<dbReference type="PANTHER" id="PTHR10877">
    <property type="entry name" value="POLYCYSTIN FAMILY MEMBER"/>
    <property type="match status" value="1"/>
</dbReference>
<dbReference type="InterPro" id="IPR051223">
    <property type="entry name" value="Polycystin"/>
</dbReference>
<dbReference type="AlphaFoldDB" id="A0A3M7T5Q9"/>
<dbReference type="SUPFAM" id="SSF49723">
    <property type="entry name" value="Lipase/lipooxygenase domain (PLAT/LH2 domain)"/>
    <property type="match status" value="1"/>
</dbReference>
<comment type="caution">
    <text evidence="4">The sequence shown here is derived from an EMBL/GenBank/DDBJ whole genome shotgun (WGS) entry which is preliminary data.</text>
</comment>
<name>A0A3M7T5Q9_BRAPC</name>
<evidence type="ECO:0000259" key="3">
    <source>
        <dbReference type="PROSITE" id="PS50095"/>
    </source>
</evidence>
<feature type="domain" description="PLAT" evidence="3">
    <location>
        <begin position="877"/>
        <end position="937"/>
    </location>
</feature>
<evidence type="ECO:0000313" key="5">
    <source>
        <dbReference type="Proteomes" id="UP000276133"/>
    </source>
</evidence>
<feature type="non-terminal residue" evidence="4">
    <location>
        <position position="1"/>
    </location>
</feature>
<reference evidence="4 5" key="1">
    <citation type="journal article" date="2018" name="Sci. Rep.">
        <title>Genomic signatures of local adaptation to the degree of environmental predictability in rotifers.</title>
        <authorList>
            <person name="Franch-Gras L."/>
            <person name="Hahn C."/>
            <person name="Garcia-Roger E.M."/>
            <person name="Carmona M.J."/>
            <person name="Serra M."/>
            <person name="Gomez A."/>
        </authorList>
    </citation>
    <scope>NUCLEOTIDE SEQUENCE [LARGE SCALE GENOMIC DNA]</scope>
    <source>
        <strain evidence="4">HYR1</strain>
    </source>
</reference>
<keyword evidence="2" id="KW-1133">Transmembrane helix</keyword>
<keyword evidence="2" id="KW-0812">Transmembrane</keyword>
<evidence type="ECO:0000313" key="4">
    <source>
        <dbReference type="EMBL" id="RNA43376.1"/>
    </source>
</evidence>
<dbReference type="GO" id="GO:0050982">
    <property type="term" value="P:detection of mechanical stimulus"/>
    <property type="evidence" value="ECO:0007669"/>
    <property type="project" value="TreeGrafter"/>
</dbReference>
<dbReference type="GO" id="GO:0005262">
    <property type="term" value="F:calcium channel activity"/>
    <property type="evidence" value="ECO:0007669"/>
    <property type="project" value="TreeGrafter"/>
</dbReference>
<sequence length="937" mass="106362">WIISDLDNREKWVILNISNYASFGKADTLYRTNIGHLKLDIISKKKISIGMKNFSKFSNELTIFKDLFLENLNDIFRIEFTVKTISISNGISLGSASLFLSVNKPPKNGSCGISPLSGFSGSTIFTIECQDWYDSDGFVERYEFYINFLNNHKNLTLGFSEIGFFETVLPDGPSFDQNKINVFAKVIDNLNSHSIYSLGPVTVSLNKSDSMRLIEEIEQDNEESVIKQLLHESNSVHTLRNLIAFVFSLNELSHIDKKSLIESKNNTNLFLTTFGPKTNISFESNFEDINTIMANFLVSETINITSKDYETKRNIRASIREKLVNFISNISLLDVASVKFKSDLLSEITADSSEVTRETSIQAIQQILSILDTINLIEEGIYEQDMVDIVNNLANTMANILQGLSTMINERQPSLHLDYIRANIPPSDYDTDLENFWSNPNNFMNDDQTEISDQIIAENKNILIQKLQIGEAILAEKKIIDTLAINLAEYSSLGNPIQISTTSIQMSVNRIRASDLDVFLFEGLGKIELPSFCDLVGYNQTTISNFSNYFDWNDLNNCTNELLTVQIISKASAPSGFNSDNETKIGLSNSLSLKFFNSKKIEIPIRNSIKPIHLFIPRDPSVSFPEFYFVNTSEFDNSSQFLANQFILSTSNASLHINLKPLDNFTGYLMTIKFGSMPVIKENLTNLDKWEIFCPNEEQFSSNGTFLFFMNKTEVNGFKGFVGVGIRELNTDEFDQYCISKIKSKNQMPDYVPNITFTNDFYLRFYSSGCYYLDDKTGWWTSHGIEVMPDTNEKYTHCMTKHLTEFAGGLVILPTEINFKYVFANASLAKNLVIYSTVIVLTCVYFLFVIWGRYQDTLDSNKIGVCLLKDNQPLDSYFYEVTVFSGSRTNAETDSRVTIILSGDCDDTKPRILEDPKRKCFRRGGVDSFILSTYQKN</sequence>
<dbReference type="InterPro" id="IPR036392">
    <property type="entry name" value="PLAT/LH2_dom_sf"/>
</dbReference>
<dbReference type="PANTHER" id="PTHR10877:SF194">
    <property type="entry name" value="LOCATION OF VULVA DEFECTIVE 1"/>
    <property type="match status" value="1"/>
</dbReference>
<evidence type="ECO:0000256" key="1">
    <source>
        <dbReference type="PROSITE-ProRule" id="PRU00152"/>
    </source>
</evidence>
<feature type="transmembrane region" description="Helical" evidence="2">
    <location>
        <begin position="832"/>
        <end position="852"/>
    </location>
</feature>
<keyword evidence="5" id="KW-1185">Reference proteome</keyword>
<dbReference type="OrthoDB" id="10039908at2759"/>
<dbReference type="Proteomes" id="UP000276133">
    <property type="component" value="Unassembled WGS sequence"/>
</dbReference>
<keyword evidence="2" id="KW-0472">Membrane</keyword>
<dbReference type="InterPro" id="IPR002859">
    <property type="entry name" value="PKD/REJ-like"/>
</dbReference>
<proteinExistence type="predicted"/>
<protein>
    <submittedName>
        <fullName evidence="4">Polycystin-1-like isoform X1</fullName>
    </submittedName>
</protein>
<dbReference type="InterPro" id="IPR001024">
    <property type="entry name" value="PLAT/LH2_dom"/>
</dbReference>
<dbReference type="Gene3D" id="2.40.180.10">
    <property type="entry name" value="Catalase core domain"/>
    <property type="match status" value="1"/>
</dbReference>